<proteinExistence type="predicted"/>
<dbReference type="AlphaFoldDB" id="A0A2T0AKW1"/>
<keyword evidence="2" id="KW-1185">Reference proteome</keyword>
<dbReference type="EMBL" id="PVXM01000057">
    <property type="protein sequence ID" value="PRR69207.1"/>
    <property type="molecule type" value="Genomic_DNA"/>
</dbReference>
<comment type="caution">
    <text evidence="1">The sequence shown here is derived from an EMBL/GenBank/DDBJ whole genome shotgun (WGS) entry which is preliminary data.</text>
</comment>
<gene>
    <name evidence="1" type="ORF">MOHU_25100</name>
</gene>
<accession>A0A2T0AKW1</accession>
<protein>
    <submittedName>
        <fullName evidence="1">Uncharacterized protein</fullName>
    </submittedName>
</protein>
<name>A0A2T0AKW1_9FIRM</name>
<evidence type="ECO:0000313" key="2">
    <source>
        <dbReference type="Proteomes" id="UP000238415"/>
    </source>
</evidence>
<reference evidence="1 2" key="1">
    <citation type="submission" date="2018-03" db="EMBL/GenBank/DDBJ databases">
        <title>Genome sequence of Moorella humiferrea DSM 23265.</title>
        <authorList>
            <person name="Poehlein A."/>
            <person name="Daniel R."/>
        </authorList>
    </citation>
    <scope>NUCLEOTIDE SEQUENCE [LARGE SCALE GENOMIC DNA]</scope>
    <source>
        <strain evidence="1 2">DSM 23265</strain>
    </source>
</reference>
<organism evidence="1 2">
    <name type="scientific">Neomoorella humiferrea</name>
    <dbReference type="NCBI Taxonomy" id="676965"/>
    <lineage>
        <taxon>Bacteria</taxon>
        <taxon>Bacillati</taxon>
        <taxon>Bacillota</taxon>
        <taxon>Clostridia</taxon>
        <taxon>Neomoorellales</taxon>
        <taxon>Neomoorellaceae</taxon>
        <taxon>Neomoorella</taxon>
    </lineage>
</organism>
<dbReference type="Proteomes" id="UP000238415">
    <property type="component" value="Unassembled WGS sequence"/>
</dbReference>
<evidence type="ECO:0000313" key="1">
    <source>
        <dbReference type="EMBL" id="PRR69207.1"/>
    </source>
</evidence>
<sequence>MSVQVFLYHDRLQKDVNSLTDLVQELREWKASKEERRKSLDEKLDQAVGRGVKYHHGRSAAWGYSGAVRGAVRA</sequence>